<keyword evidence="4" id="KW-1185">Reference proteome</keyword>
<proteinExistence type="predicted"/>
<keyword evidence="1" id="KW-0378">Hydrolase</keyword>
<accession>A0A5C5Z444</accession>
<dbReference type="Gene3D" id="3.40.50.1820">
    <property type="entry name" value="alpha/beta hydrolase"/>
    <property type="match status" value="1"/>
</dbReference>
<name>A0A5C5Z444_9BACT</name>
<gene>
    <name evidence="3" type="ORF">CA13_30540</name>
</gene>
<sequence>MPSHNALGMFHAGTQVAFDLDPASRCEAKVPGVFVFITSEGSASMNIHAKTPMAVSVVQVGSQRLPGALTVPDSAIGVVVFAHGSGSSRFSPRNQLVARHLQANGMATLLFDLLQEDESENPQNVFDIDLLSTRLTDAIRWLASQNETAGLSTGLFGASTGAAAALMTAAQPDSGVAAVVSRGGRPDLAGNLTHVKAPTLLIVGGEDRTVIELNEQALCRLPGKAKLEIVPGATHLFSEPDALEQVAQLASDWFRVHLQSE</sequence>
<comment type="caution">
    <text evidence="3">The sequence shown here is derived from an EMBL/GenBank/DDBJ whole genome shotgun (WGS) entry which is preliminary data.</text>
</comment>
<dbReference type="SUPFAM" id="SSF53474">
    <property type="entry name" value="alpha/beta-Hydrolases"/>
    <property type="match status" value="1"/>
</dbReference>
<dbReference type="EMBL" id="SJPJ01000001">
    <property type="protein sequence ID" value="TWT81601.1"/>
    <property type="molecule type" value="Genomic_DNA"/>
</dbReference>
<dbReference type="Proteomes" id="UP000315010">
    <property type="component" value="Unassembled WGS sequence"/>
</dbReference>
<dbReference type="GO" id="GO:0052689">
    <property type="term" value="F:carboxylic ester hydrolase activity"/>
    <property type="evidence" value="ECO:0007669"/>
    <property type="project" value="UniProtKB-ARBA"/>
</dbReference>
<dbReference type="Pfam" id="PF01738">
    <property type="entry name" value="DLH"/>
    <property type="match status" value="1"/>
</dbReference>
<organism evidence="3 4">
    <name type="scientific">Novipirellula herctigrandis</name>
    <dbReference type="NCBI Taxonomy" id="2527986"/>
    <lineage>
        <taxon>Bacteria</taxon>
        <taxon>Pseudomonadati</taxon>
        <taxon>Planctomycetota</taxon>
        <taxon>Planctomycetia</taxon>
        <taxon>Pirellulales</taxon>
        <taxon>Pirellulaceae</taxon>
        <taxon>Novipirellula</taxon>
    </lineage>
</organism>
<dbReference type="InterPro" id="IPR002925">
    <property type="entry name" value="Dienelactn_hydro"/>
</dbReference>
<dbReference type="GO" id="GO:0016740">
    <property type="term" value="F:transferase activity"/>
    <property type="evidence" value="ECO:0007669"/>
    <property type="project" value="UniProtKB-KW"/>
</dbReference>
<reference evidence="3 4" key="1">
    <citation type="submission" date="2019-02" db="EMBL/GenBank/DDBJ databases">
        <title>Deep-cultivation of Planctomycetes and their phenomic and genomic characterization uncovers novel biology.</title>
        <authorList>
            <person name="Wiegand S."/>
            <person name="Jogler M."/>
            <person name="Boedeker C."/>
            <person name="Pinto D."/>
            <person name="Vollmers J."/>
            <person name="Rivas-Marin E."/>
            <person name="Kohn T."/>
            <person name="Peeters S.H."/>
            <person name="Heuer A."/>
            <person name="Rast P."/>
            <person name="Oberbeckmann S."/>
            <person name="Bunk B."/>
            <person name="Jeske O."/>
            <person name="Meyerdierks A."/>
            <person name="Storesund J.E."/>
            <person name="Kallscheuer N."/>
            <person name="Luecker S."/>
            <person name="Lage O.M."/>
            <person name="Pohl T."/>
            <person name="Merkel B.J."/>
            <person name="Hornburger P."/>
            <person name="Mueller R.-W."/>
            <person name="Bruemmer F."/>
            <person name="Labrenz M."/>
            <person name="Spormann A.M."/>
            <person name="Op Den Camp H."/>
            <person name="Overmann J."/>
            <person name="Amann R."/>
            <person name="Jetten M.S.M."/>
            <person name="Mascher T."/>
            <person name="Medema M.H."/>
            <person name="Devos D.P."/>
            <person name="Kaster A.-K."/>
            <person name="Ovreas L."/>
            <person name="Rohde M."/>
            <person name="Galperin M.Y."/>
            <person name="Jogler C."/>
        </authorList>
    </citation>
    <scope>NUCLEOTIDE SEQUENCE [LARGE SCALE GENOMIC DNA]</scope>
    <source>
        <strain evidence="3 4">CA13</strain>
    </source>
</reference>
<dbReference type="AlphaFoldDB" id="A0A5C5Z444"/>
<dbReference type="InterPro" id="IPR050261">
    <property type="entry name" value="FrsA_esterase"/>
</dbReference>
<feature type="domain" description="Dienelactone hydrolase" evidence="2">
    <location>
        <begin position="69"/>
        <end position="244"/>
    </location>
</feature>
<evidence type="ECO:0000259" key="2">
    <source>
        <dbReference type="Pfam" id="PF01738"/>
    </source>
</evidence>
<keyword evidence="3" id="KW-0808">Transferase</keyword>
<dbReference type="PANTHER" id="PTHR22946:SF9">
    <property type="entry name" value="POLYKETIDE TRANSFERASE AF380"/>
    <property type="match status" value="1"/>
</dbReference>
<dbReference type="RefSeq" id="WP_419194329.1">
    <property type="nucleotide sequence ID" value="NZ_SJPJ01000001.1"/>
</dbReference>
<evidence type="ECO:0000313" key="3">
    <source>
        <dbReference type="EMBL" id="TWT81601.1"/>
    </source>
</evidence>
<dbReference type="InterPro" id="IPR029058">
    <property type="entry name" value="AB_hydrolase_fold"/>
</dbReference>
<dbReference type="PANTHER" id="PTHR22946">
    <property type="entry name" value="DIENELACTONE HYDROLASE DOMAIN-CONTAINING PROTEIN-RELATED"/>
    <property type="match status" value="1"/>
</dbReference>
<protein>
    <submittedName>
        <fullName evidence="3">Putative phosphoribosyl transferase</fullName>
    </submittedName>
</protein>
<evidence type="ECO:0000256" key="1">
    <source>
        <dbReference type="ARBA" id="ARBA00022801"/>
    </source>
</evidence>
<evidence type="ECO:0000313" key="4">
    <source>
        <dbReference type="Proteomes" id="UP000315010"/>
    </source>
</evidence>